<evidence type="ECO:0000313" key="2">
    <source>
        <dbReference type="Proteomes" id="UP001162483"/>
    </source>
</evidence>
<comment type="caution">
    <text evidence="1">The sequence shown here is derived from an EMBL/GenBank/DDBJ whole genome shotgun (WGS) entry which is preliminary data.</text>
</comment>
<sequence length="88" mass="9790">MATCEVEAVLHYEDYDELSVHLAGSMSLSCKTGKKDFCLIASLFENQISLLEVDTCTLWRFQQRDLQSCALETNLSIVSSNPLLSTSP</sequence>
<dbReference type="EMBL" id="CATNWA010017254">
    <property type="protein sequence ID" value="CAI9599140.1"/>
    <property type="molecule type" value="Genomic_DNA"/>
</dbReference>
<dbReference type="PANTHER" id="PTHR44525:SF1">
    <property type="entry name" value="WD REPEAT-CONTAINING PROTEIN 27"/>
    <property type="match status" value="1"/>
</dbReference>
<dbReference type="Proteomes" id="UP001162483">
    <property type="component" value="Unassembled WGS sequence"/>
</dbReference>
<dbReference type="PANTHER" id="PTHR44525">
    <property type="entry name" value="WD REPEAT-CONTAINING PROTEIN 27"/>
    <property type="match status" value="1"/>
</dbReference>
<evidence type="ECO:0000313" key="1">
    <source>
        <dbReference type="EMBL" id="CAI9599140.1"/>
    </source>
</evidence>
<reference evidence="1" key="1">
    <citation type="submission" date="2023-05" db="EMBL/GenBank/DDBJ databases">
        <authorList>
            <person name="Stuckert A."/>
        </authorList>
    </citation>
    <scope>NUCLEOTIDE SEQUENCE</scope>
</reference>
<keyword evidence="2" id="KW-1185">Reference proteome</keyword>
<feature type="non-terminal residue" evidence="1">
    <location>
        <position position="88"/>
    </location>
</feature>
<dbReference type="InterPro" id="IPR042411">
    <property type="entry name" value="WDR27"/>
</dbReference>
<organism evidence="1 2">
    <name type="scientific">Staurois parvus</name>
    <dbReference type="NCBI Taxonomy" id="386267"/>
    <lineage>
        <taxon>Eukaryota</taxon>
        <taxon>Metazoa</taxon>
        <taxon>Chordata</taxon>
        <taxon>Craniata</taxon>
        <taxon>Vertebrata</taxon>
        <taxon>Euteleostomi</taxon>
        <taxon>Amphibia</taxon>
        <taxon>Batrachia</taxon>
        <taxon>Anura</taxon>
        <taxon>Neobatrachia</taxon>
        <taxon>Ranoidea</taxon>
        <taxon>Ranidae</taxon>
        <taxon>Staurois</taxon>
    </lineage>
</organism>
<gene>
    <name evidence="1" type="ORF">SPARVUS_LOCUS12548554</name>
</gene>
<proteinExistence type="predicted"/>
<protein>
    <submittedName>
        <fullName evidence="1">Uncharacterized protein</fullName>
    </submittedName>
</protein>
<name>A0ABN9FPZ3_9NEOB</name>
<accession>A0ABN9FPZ3</accession>